<dbReference type="Proteomes" id="UP000249304">
    <property type="component" value="Unassembled WGS sequence"/>
</dbReference>
<dbReference type="GO" id="GO:0006437">
    <property type="term" value="P:tyrosyl-tRNA aminoacylation"/>
    <property type="evidence" value="ECO:0007669"/>
    <property type="project" value="TreeGrafter"/>
</dbReference>
<keyword evidence="5" id="KW-1185">Reference proteome</keyword>
<dbReference type="PANTHER" id="PTHR46264">
    <property type="entry name" value="TYROSINE-TRNA LIGASE"/>
    <property type="match status" value="1"/>
</dbReference>
<evidence type="ECO:0000313" key="5">
    <source>
        <dbReference type="Proteomes" id="UP000249304"/>
    </source>
</evidence>
<evidence type="ECO:0000256" key="3">
    <source>
        <dbReference type="ARBA" id="ARBA00048248"/>
    </source>
</evidence>
<dbReference type="PANTHER" id="PTHR46264:SF4">
    <property type="entry name" value="TYROSINE--TRNA LIGASE, CYTOPLASMIC"/>
    <property type="match status" value="1"/>
</dbReference>
<dbReference type="Gene3D" id="1.10.240.10">
    <property type="entry name" value="Tyrosyl-Transfer RNA Synthetase"/>
    <property type="match status" value="1"/>
</dbReference>
<evidence type="ECO:0000256" key="1">
    <source>
        <dbReference type="ARBA" id="ARBA00013160"/>
    </source>
</evidence>
<dbReference type="GO" id="GO:0004831">
    <property type="term" value="F:tyrosine-tRNA ligase activity"/>
    <property type="evidence" value="ECO:0007669"/>
    <property type="project" value="UniProtKB-EC"/>
</dbReference>
<name>A0A2W2E6M9_9ACTN</name>
<proteinExistence type="predicted"/>
<comment type="catalytic activity">
    <reaction evidence="3">
        <text>tRNA(Tyr) + L-tyrosine + ATP = L-tyrosyl-tRNA(Tyr) + AMP + diphosphate + H(+)</text>
        <dbReference type="Rhea" id="RHEA:10220"/>
        <dbReference type="Rhea" id="RHEA-COMP:9706"/>
        <dbReference type="Rhea" id="RHEA-COMP:9707"/>
        <dbReference type="ChEBI" id="CHEBI:15378"/>
        <dbReference type="ChEBI" id="CHEBI:30616"/>
        <dbReference type="ChEBI" id="CHEBI:33019"/>
        <dbReference type="ChEBI" id="CHEBI:58315"/>
        <dbReference type="ChEBI" id="CHEBI:78442"/>
        <dbReference type="ChEBI" id="CHEBI:78536"/>
        <dbReference type="ChEBI" id="CHEBI:456215"/>
        <dbReference type="EC" id="6.1.1.1"/>
    </reaction>
</comment>
<reference evidence="4 5" key="1">
    <citation type="submission" date="2018-01" db="EMBL/GenBank/DDBJ databases">
        <title>Draft genome sequence of Nonomuraea sp. KC333.</title>
        <authorList>
            <person name="Sahin N."/>
            <person name="Saygin H."/>
            <person name="Ay H."/>
        </authorList>
    </citation>
    <scope>NUCLEOTIDE SEQUENCE [LARGE SCALE GENOMIC DNA]</scope>
    <source>
        <strain evidence="4 5">KC333</strain>
    </source>
</reference>
<accession>A0A2W2E6M9</accession>
<dbReference type="EMBL" id="POUD01000058">
    <property type="protein sequence ID" value="PZG18031.1"/>
    <property type="molecule type" value="Genomic_DNA"/>
</dbReference>
<dbReference type="GO" id="GO:0005737">
    <property type="term" value="C:cytoplasm"/>
    <property type="evidence" value="ECO:0007669"/>
    <property type="project" value="TreeGrafter"/>
</dbReference>
<protein>
    <recommendedName>
        <fullName evidence="1">tyrosine--tRNA ligase</fullName>
        <ecNumber evidence="1">6.1.1.1</ecNumber>
    </recommendedName>
    <alternativeName>
        <fullName evidence="2">Tyrosyl-tRNA synthetase</fullName>
    </alternativeName>
</protein>
<dbReference type="EC" id="6.1.1.1" evidence="1"/>
<dbReference type="Gene3D" id="3.40.50.620">
    <property type="entry name" value="HUPs"/>
    <property type="match status" value="1"/>
</dbReference>
<organism evidence="4 5">
    <name type="scientific">Nonomuraea aridisoli</name>
    <dbReference type="NCBI Taxonomy" id="2070368"/>
    <lineage>
        <taxon>Bacteria</taxon>
        <taxon>Bacillati</taxon>
        <taxon>Actinomycetota</taxon>
        <taxon>Actinomycetes</taxon>
        <taxon>Streptosporangiales</taxon>
        <taxon>Streptosporangiaceae</taxon>
        <taxon>Nonomuraea</taxon>
    </lineage>
</organism>
<comment type="caution">
    <text evidence="4">The sequence shown here is derived from an EMBL/GenBank/DDBJ whole genome shotgun (WGS) entry which is preliminary data.</text>
</comment>
<evidence type="ECO:0000313" key="4">
    <source>
        <dbReference type="EMBL" id="PZG18031.1"/>
    </source>
</evidence>
<dbReference type="InterPro" id="IPR014729">
    <property type="entry name" value="Rossmann-like_a/b/a_fold"/>
</dbReference>
<dbReference type="InterPro" id="IPR050489">
    <property type="entry name" value="Tyr-tRNA_synthase"/>
</dbReference>
<dbReference type="SUPFAM" id="SSF52374">
    <property type="entry name" value="Nucleotidylyl transferase"/>
    <property type="match status" value="1"/>
</dbReference>
<gene>
    <name evidence="4" type="ORF">C1J01_16310</name>
</gene>
<evidence type="ECO:0000256" key="2">
    <source>
        <dbReference type="ARBA" id="ARBA00033323"/>
    </source>
</evidence>
<dbReference type="AlphaFoldDB" id="A0A2W2E6M9"/>
<sequence length="288" mass="31569">MSLPSSGPGAPPHTLWGISPLAPLHLGLDKLIVHQQWLIAAGAEHTIVLADVHATLCAGPMPHLNEQRTRCYEHYLLQECGLNATLVRGSAFQHSPTYQQQLGRLLASADVPPGRATRADARATAAAMQILDPVFLGVDAVLVEAGDYRAGDTPISIITPTLYDTHGRPLRESTPRTRITVHDDHATLTRKIKHMYAPPPEHTSAEDGRVNALLEHFRWSVFPWTAEAVPIHLAAGGYAFFHSYEDLRQAYNAGRITPGDAKTALLIMLSARLQMIQVNLRLALRDFS</sequence>